<gene>
    <name evidence="1" type="ORF">CGZ94_00505</name>
</gene>
<proteinExistence type="predicted"/>
<dbReference type="AlphaFoldDB" id="A0A255GTQ8"/>
<dbReference type="OrthoDB" id="9778153at2"/>
<organism evidence="1 2">
    <name type="scientific">Enemella evansiae</name>
    <dbReference type="NCBI Taxonomy" id="2016499"/>
    <lineage>
        <taxon>Bacteria</taxon>
        <taxon>Bacillati</taxon>
        <taxon>Actinomycetota</taxon>
        <taxon>Actinomycetes</taxon>
        <taxon>Propionibacteriales</taxon>
        <taxon>Propionibacteriaceae</taxon>
        <taxon>Enemella</taxon>
    </lineage>
</organism>
<dbReference type="EMBL" id="NMVO01000001">
    <property type="protein sequence ID" value="OYO17913.1"/>
    <property type="molecule type" value="Genomic_DNA"/>
</dbReference>
<accession>A0A255GTQ8</accession>
<reference evidence="1 2" key="1">
    <citation type="submission" date="2017-07" db="EMBL/GenBank/DDBJ databases">
        <title>Draft whole genome sequences of clinical Proprionibacteriaceae strains.</title>
        <authorList>
            <person name="Bernier A.-M."/>
            <person name="Bernard K."/>
            <person name="Domingo M.-C."/>
        </authorList>
    </citation>
    <scope>NUCLEOTIDE SEQUENCE [LARGE SCALE GENOMIC DNA]</scope>
    <source>
        <strain evidence="1 2">NML 030167</strain>
    </source>
</reference>
<dbReference type="Proteomes" id="UP000215896">
    <property type="component" value="Unassembled WGS sequence"/>
</dbReference>
<evidence type="ECO:0000313" key="1">
    <source>
        <dbReference type="EMBL" id="OYO17913.1"/>
    </source>
</evidence>
<keyword evidence="2" id="KW-1185">Reference proteome</keyword>
<name>A0A255GTQ8_9ACTN</name>
<sequence>MVADANPLLQGLLDDAAVFPPGNKPLEQAVPDHRAHRRSAHRDLVGPLVLPRSALDEIPRLTRGWADGSLEISLTGVPVTEAAAVAEDAITISSIRLAALELVLGDPAPDRLAWRLTELAAVLPGVQLFLEIPRGADGGYDTAVIETLAGTPVMAKLRTGGVTPELYPTDAQLATAIRAAVRSQVPFKATAGLHHAIRNTADSEAGELEQHGFANLLTATGAALTGADDDQVAAALAERDPKRVAAGLAGLDPGVRRSFRSFGTCSIDEPVEELDELGLN</sequence>
<protein>
    <recommendedName>
        <fullName evidence="3">HpcH/HpaI aldolase/citrate lyase domain-containing protein</fullName>
    </recommendedName>
</protein>
<evidence type="ECO:0008006" key="3">
    <source>
        <dbReference type="Google" id="ProtNLM"/>
    </source>
</evidence>
<evidence type="ECO:0000313" key="2">
    <source>
        <dbReference type="Proteomes" id="UP000215896"/>
    </source>
</evidence>
<comment type="caution">
    <text evidence="1">The sequence shown here is derived from an EMBL/GenBank/DDBJ whole genome shotgun (WGS) entry which is preliminary data.</text>
</comment>